<gene>
    <name evidence="7" type="primary">kdgR_4</name>
    <name evidence="7" type="ORF">NCTC10994_02952</name>
</gene>
<dbReference type="InterPro" id="IPR005471">
    <property type="entry name" value="Tscrpt_reg_IclR_N"/>
</dbReference>
<dbReference type="InterPro" id="IPR036388">
    <property type="entry name" value="WH-like_DNA-bd_sf"/>
</dbReference>
<dbReference type="GO" id="GO:0003700">
    <property type="term" value="F:DNA-binding transcription factor activity"/>
    <property type="evidence" value="ECO:0007669"/>
    <property type="project" value="TreeGrafter"/>
</dbReference>
<organism evidence="7 8">
    <name type="scientific">Rhodococcus coprophilus</name>
    <dbReference type="NCBI Taxonomy" id="38310"/>
    <lineage>
        <taxon>Bacteria</taxon>
        <taxon>Bacillati</taxon>
        <taxon>Actinomycetota</taxon>
        <taxon>Actinomycetes</taxon>
        <taxon>Mycobacteriales</taxon>
        <taxon>Nocardiaceae</taxon>
        <taxon>Rhodococcus</taxon>
    </lineage>
</organism>
<dbReference type="PROSITE" id="PS51078">
    <property type="entry name" value="ICLR_ED"/>
    <property type="match status" value="1"/>
</dbReference>
<dbReference type="Proteomes" id="UP000249091">
    <property type="component" value="Chromosome 1"/>
</dbReference>
<evidence type="ECO:0000256" key="2">
    <source>
        <dbReference type="ARBA" id="ARBA00023125"/>
    </source>
</evidence>
<dbReference type="GO" id="GO:0003677">
    <property type="term" value="F:DNA binding"/>
    <property type="evidence" value="ECO:0007669"/>
    <property type="project" value="UniProtKB-KW"/>
</dbReference>
<proteinExistence type="predicted"/>
<dbReference type="EMBL" id="LS483468">
    <property type="protein sequence ID" value="SQI34851.1"/>
    <property type="molecule type" value="Genomic_DNA"/>
</dbReference>
<evidence type="ECO:0000256" key="3">
    <source>
        <dbReference type="ARBA" id="ARBA00023163"/>
    </source>
</evidence>
<protein>
    <submittedName>
        <fullName evidence="7">IclR family transcriptional regulator</fullName>
    </submittedName>
</protein>
<dbReference type="KEGG" id="rcr:NCTC10994_02952"/>
<dbReference type="InterPro" id="IPR050707">
    <property type="entry name" value="HTH_MetabolicPath_Reg"/>
</dbReference>
<evidence type="ECO:0000256" key="4">
    <source>
        <dbReference type="SAM" id="MobiDB-lite"/>
    </source>
</evidence>
<dbReference type="AlphaFoldDB" id="A0A2X4U799"/>
<dbReference type="InterPro" id="IPR036390">
    <property type="entry name" value="WH_DNA-bd_sf"/>
</dbReference>
<keyword evidence="2" id="KW-0238">DNA-binding</keyword>
<dbReference type="SMART" id="SM00346">
    <property type="entry name" value="HTH_ICLR"/>
    <property type="match status" value="1"/>
</dbReference>
<dbReference type="Gene3D" id="1.10.10.10">
    <property type="entry name" value="Winged helix-like DNA-binding domain superfamily/Winged helix DNA-binding domain"/>
    <property type="match status" value="1"/>
</dbReference>
<accession>A0A2X4U799</accession>
<evidence type="ECO:0000259" key="6">
    <source>
        <dbReference type="PROSITE" id="PS51078"/>
    </source>
</evidence>
<feature type="domain" description="HTH iclR-type" evidence="5">
    <location>
        <begin position="25"/>
        <end position="84"/>
    </location>
</feature>
<dbReference type="InterPro" id="IPR014757">
    <property type="entry name" value="Tscrpt_reg_IclR_C"/>
</dbReference>
<dbReference type="InterPro" id="IPR029016">
    <property type="entry name" value="GAF-like_dom_sf"/>
</dbReference>
<dbReference type="Gene3D" id="3.30.450.40">
    <property type="match status" value="1"/>
</dbReference>
<feature type="domain" description="IclR-ED" evidence="6">
    <location>
        <begin position="85"/>
        <end position="264"/>
    </location>
</feature>
<evidence type="ECO:0000259" key="5">
    <source>
        <dbReference type="PROSITE" id="PS51077"/>
    </source>
</evidence>
<dbReference type="PANTHER" id="PTHR30136">
    <property type="entry name" value="HELIX-TURN-HELIX TRANSCRIPTIONAL REGULATOR, ICLR FAMILY"/>
    <property type="match status" value="1"/>
</dbReference>
<evidence type="ECO:0000313" key="8">
    <source>
        <dbReference type="Proteomes" id="UP000249091"/>
    </source>
</evidence>
<dbReference type="Pfam" id="PF01614">
    <property type="entry name" value="IclR_C"/>
    <property type="match status" value="1"/>
</dbReference>
<evidence type="ECO:0000256" key="1">
    <source>
        <dbReference type="ARBA" id="ARBA00023015"/>
    </source>
</evidence>
<dbReference type="Pfam" id="PF09339">
    <property type="entry name" value="HTH_IclR"/>
    <property type="match status" value="1"/>
</dbReference>
<dbReference type="PROSITE" id="PS51077">
    <property type="entry name" value="HTH_ICLR"/>
    <property type="match status" value="1"/>
</dbReference>
<evidence type="ECO:0000313" key="7">
    <source>
        <dbReference type="EMBL" id="SQI34851.1"/>
    </source>
</evidence>
<reference evidence="7 8" key="1">
    <citation type="submission" date="2018-06" db="EMBL/GenBank/DDBJ databases">
        <authorList>
            <consortium name="Pathogen Informatics"/>
            <person name="Doyle S."/>
        </authorList>
    </citation>
    <scope>NUCLEOTIDE SEQUENCE [LARGE SCALE GENOMIC DNA]</scope>
    <source>
        <strain evidence="7 8">NCTC10994</strain>
    </source>
</reference>
<keyword evidence="3" id="KW-0804">Transcription</keyword>
<dbReference type="SUPFAM" id="SSF55781">
    <property type="entry name" value="GAF domain-like"/>
    <property type="match status" value="1"/>
</dbReference>
<keyword evidence="1" id="KW-0805">Transcription regulation</keyword>
<dbReference type="STRING" id="1219011.GCA_001895045_02261"/>
<feature type="region of interest" description="Disordered" evidence="4">
    <location>
        <begin position="265"/>
        <end position="294"/>
    </location>
</feature>
<keyword evidence="8" id="KW-1185">Reference proteome</keyword>
<dbReference type="GO" id="GO:0045892">
    <property type="term" value="P:negative regulation of DNA-templated transcription"/>
    <property type="evidence" value="ECO:0007669"/>
    <property type="project" value="TreeGrafter"/>
</dbReference>
<name>A0A2X4U799_9NOCA</name>
<dbReference type="SUPFAM" id="SSF46785">
    <property type="entry name" value="Winged helix' DNA-binding domain"/>
    <property type="match status" value="1"/>
</dbReference>
<sequence length="294" mass="31367">MEVNLTAVDFSLEHAGSPVKRELPPSMIDRMTLILESFDSRGALTLEEVTCRSGLPRSTVHRILDQLVGRGWIDHASYGYCLGARALGLGGSDTGHRRIREAAAPHLHELALQTGAIVHLTVLDGNEVLYLDKVGGQFASSVPSRVGGRFPAYATACGKAILAWLEPERVDALYGKRLPPCTERTIGDNAALHQELNRIRKRRGVAFEREEAAPGIGCVGVALRGVDGPVAALSLAADARSTRLEWVAPIVADAARKITRTLFPDQDRDDAVPGTPMATTAPLGSVVSKAAGGR</sequence>
<dbReference type="PANTHER" id="PTHR30136:SF35">
    <property type="entry name" value="HTH-TYPE TRANSCRIPTIONAL REGULATOR RV1719"/>
    <property type="match status" value="1"/>
</dbReference>